<dbReference type="Gene3D" id="3.40.50.1240">
    <property type="entry name" value="Phosphoglycerate mutase-like"/>
    <property type="match status" value="1"/>
</dbReference>
<dbReference type="GO" id="GO:0005737">
    <property type="term" value="C:cytoplasm"/>
    <property type="evidence" value="ECO:0007669"/>
    <property type="project" value="TreeGrafter"/>
</dbReference>
<dbReference type="CDD" id="cd09279">
    <property type="entry name" value="RNase_HI_like"/>
    <property type="match status" value="1"/>
</dbReference>
<keyword evidence="4" id="KW-1185">Reference proteome</keyword>
<proteinExistence type="predicted"/>
<dbReference type="EMBL" id="BAFE01000027">
    <property type="protein sequence ID" value="GAB47819.1"/>
    <property type="molecule type" value="Genomic_DNA"/>
</dbReference>
<evidence type="ECO:0000313" key="3">
    <source>
        <dbReference type="EMBL" id="GAB47819.1"/>
    </source>
</evidence>
<accession>H5UQ14</accession>
<dbReference type="PANTHER" id="PTHR48100">
    <property type="entry name" value="BROAD-SPECIFICITY PHOSPHATASE YOR283W-RELATED"/>
    <property type="match status" value="1"/>
</dbReference>
<dbReference type="PROSITE" id="PS50879">
    <property type="entry name" value="RNASE_H_1"/>
    <property type="match status" value="1"/>
</dbReference>
<dbReference type="InterPro" id="IPR002156">
    <property type="entry name" value="RNaseH_domain"/>
</dbReference>
<dbReference type="SMART" id="SM00855">
    <property type="entry name" value="PGAM"/>
    <property type="match status" value="1"/>
</dbReference>
<reference evidence="3 4" key="1">
    <citation type="submission" date="2012-02" db="EMBL/GenBank/DDBJ databases">
        <title>Whole genome shotgun sequence of Mobilicoccus pelagius NBRC 104925.</title>
        <authorList>
            <person name="Yoshida Y."/>
            <person name="Hosoyama A."/>
            <person name="Tsuchikane K."/>
            <person name="Katsumata H."/>
            <person name="Yamazaki S."/>
            <person name="Fujita N."/>
        </authorList>
    </citation>
    <scope>NUCLEOTIDE SEQUENCE [LARGE SCALE GENOMIC DNA]</scope>
    <source>
        <strain evidence="3 4">NBRC 104925</strain>
    </source>
</reference>
<dbReference type="InterPro" id="IPR036397">
    <property type="entry name" value="RNaseH_sf"/>
</dbReference>
<dbReference type="GO" id="GO:0003676">
    <property type="term" value="F:nucleic acid binding"/>
    <property type="evidence" value="ECO:0007669"/>
    <property type="project" value="InterPro"/>
</dbReference>
<dbReference type="InterPro" id="IPR050275">
    <property type="entry name" value="PGM_Phosphatase"/>
</dbReference>
<protein>
    <submittedName>
        <fullName evidence="3">Putative ribonuclease H/acid phosphatase</fullName>
    </submittedName>
</protein>
<dbReference type="Proteomes" id="UP000004367">
    <property type="component" value="Unassembled WGS sequence"/>
</dbReference>
<evidence type="ECO:0000259" key="2">
    <source>
        <dbReference type="PROSITE" id="PS50879"/>
    </source>
</evidence>
<dbReference type="InterPro" id="IPR029033">
    <property type="entry name" value="His_PPase_superfam"/>
</dbReference>
<dbReference type="InterPro" id="IPR013078">
    <property type="entry name" value="His_Pase_superF_clade-1"/>
</dbReference>
<dbReference type="GO" id="GO:0004523">
    <property type="term" value="F:RNA-DNA hybrid ribonuclease activity"/>
    <property type="evidence" value="ECO:0007669"/>
    <property type="project" value="InterPro"/>
</dbReference>
<dbReference type="InterPro" id="IPR012337">
    <property type="entry name" value="RNaseH-like_sf"/>
</dbReference>
<dbReference type="SUPFAM" id="SSF53254">
    <property type="entry name" value="Phosphoglycerate mutase-like"/>
    <property type="match status" value="1"/>
</dbReference>
<dbReference type="SUPFAM" id="SSF53098">
    <property type="entry name" value="Ribonuclease H-like"/>
    <property type="match status" value="1"/>
</dbReference>
<dbReference type="GO" id="GO:0016791">
    <property type="term" value="F:phosphatase activity"/>
    <property type="evidence" value="ECO:0007669"/>
    <property type="project" value="TreeGrafter"/>
</dbReference>
<dbReference type="PANTHER" id="PTHR48100:SF1">
    <property type="entry name" value="HISTIDINE PHOSPHATASE FAMILY PROTEIN-RELATED"/>
    <property type="match status" value="1"/>
</dbReference>
<dbReference type="Pfam" id="PF00300">
    <property type="entry name" value="His_Phos_1"/>
    <property type="match status" value="1"/>
</dbReference>
<dbReference type="CDD" id="cd07067">
    <property type="entry name" value="HP_PGM_like"/>
    <property type="match status" value="1"/>
</dbReference>
<evidence type="ECO:0000256" key="1">
    <source>
        <dbReference type="SAM" id="MobiDB-lite"/>
    </source>
</evidence>
<dbReference type="eggNOG" id="COG0328">
    <property type="taxonomic scope" value="Bacteria"/>
</dbReference>
<dbReference type="NCBIfam" id="NF005567">
    <property type="entry name" value="PRK07238.1"/>
    <property type="match status" value="1"/>
</dbReference>
<dbReference type="eggNOG" id="COG0406">
    <property type="taxonomic scope" value="Bacteria"/>
</dbReference>
<comment type="caution">
    <text evidence="3">The sequence shown here is derived from an EMBL/GenBank/DDBJ whole genome shotgun (WGS) entry which is preliminary data.</text>
</comment>
<feature type="compositionally biased region" description="Low complexity" evidence="1">
    <location>
        <begin position="184"/>
        <end position="202"/>
    </location>
</feature>
<dbReference type="Pfam" id="PF13456">
    <property type="entry name" value="RVT_3"/>
    <property type="match status" value="1"/>
</dbReference>
<feature type="domain" description="RNase H type-1" evidence="2">
    <location>
        <begin position="3"/>
        <end position="140"/>
    </location>
</feature>
<organism evidence="3 4">
    <name type="scientific">Mobilicoccus pelagius NBRC 104925</name>
    <dbReference type="NCBI Taxonomy" id="1089455"/>
    <lineage>
        <taxon>Bacteria</taxon>
        <taxon>Bacillati</taxon>
        <taxon>Actinomycetota</taxon>
        <taxon>Actinomycetes</taxon>
        <taxon>Micrococcales</taxon>
        <taxon>Dermatophilaceae</taxon>
        <taxon>Mobilicoccus</taxon>
    </lineage>
</organism>
<feature type="compositionally biased region" description="Low complexity" evidence="1">
    <location>
        <begin position="215"/>
        <end position="236"/>
    </location>
</feature>
<gene>
    <name evidence="3" type="ORF">MOPEL_029_01000</name>
</gene>
<feature type="region of interest" description="Disordered" evidence="1">
    <location>
        <begin position="133"/>
        <end position="240"/>
    </location>
</feature>
<name>H5UQ14_9MICO</name>
<dbReference type="AlphaFoldDB" id="H5UQ14"/>
<dbReference type="Gene3D" id="3.30.420.10">
    <property type="entry name" value="Ribonuclease H-like superfamily/Ribonuclease H"/>
    <property type="match status" value="1"/>
</dbReference>
<dbReference type="STRING" id="1089455.MOPEL_029_01000"/>
<evidence type="ECO:0000313" key="4">
    <source>
        <dbReference type="Proteomes" id="UP000004367"/>
    </source>
</evidence>
<sequence length="461" mass="47709">MSAMRRLVVEADGGSRGNPGVAGYGALVREGRSVLRELAAPLGKESNNVAEYTGLIVGLGAALEIAAGEPVAIDVRMDSKLVVEQMSGRWKIKHADMQRLAREARALVADVVANGGSVDFTWIPRAENKAADALSNEGMDGRHVDRTPGGSAPGGSGDEDDPGEAAPPPAGWREVLTRRSGVQEGAATTAGTAEPTGASEATVHSVSGGAEDETTAMTGTPAPTGAAATPAATPAPDLSPPVRIALVRHGVTEYTRQGRLDGRGGSDPALTAEGTAQARAAARGVEAFLGRGGVVRVVTSSLQRARQTGAAVAATLGVPAEVEADLDELCFGSWEGRTVAELTREEVDSLQRSRTAEDVPPPGGESYTDLADRVLPAMRRLVDELRDEAARTEAGGAPAVSPTLVLVTHRGPIGVILADVLGLPRPHVWRLATAPCSLTSIRTWRDGGVVVEFVNDTSHLR</sequence>